<proteinExistence type="predicted"/>
<dbReference type="EMBL" id="BAABCY010000005">
    <property type="protein sequence ID" value="GAA3553144.1"/>
    <property type="molecule type" value="Genomic_DNA"/>
</dbReference>
<evidence type="ECO:0000313" key="1">
    <source>
        <dbReference type="EMBL" id="GAA3553144.1"/>
    </source>
</evidence>
<keyword evidence="2" id="KW-1185">Reference proteome</keyword>
<organism evidence="1 2">
    <name type="scientific">Snuella lapsa</name>
    <dbReference type="NCBI Taxonomy" id="870481"/>
    <lineage>
        <taxon>Bacteria</taxon>
        <taxon>Pseudomonadati</taxon>
        <taxon>Bacteroidota</taxon>
        <taxon>Flavobacteriia</taxon>
        <taxon>Flavobacteriales</taxon>
        <taxon>Flavobacteriaceae</taxon>
        <taxon>Snuella</taxon>
    </lineage>
</organism>
<evidence type="ECO:0000313" key="2">
    <source>
        <dbReference type="Proteomes" id="UP001500954"/>
    </source>
</evidence>
<comment type="caution">
    <text evidence="1">The sequence shown here is derived from an EMBL/GenBank/DDBJ whole genome shotgun (WGS) entry which is preliminary data.</text>
</comment>
<reference evidence="2" key="1">
    <citation type="journal article" date="2019" name="Int. J. Syst. Evol. Microbiol.">
        <title>The Global Catalogue of Microorganisms (GCM) 10K type strain sequencing project: providing services to taxonomists for standard genome sequencing and annotation.</title>
        <authorList>
            <consortium name="The Broad Institute Genomics Platform"/>
            <consortium name="The Broad Institute Genome Sequencing Center for Infectious Disease"/>
            <person name="Wu L."/>
            <person name="Ma J."/>
        </authorList>
    </citation>
    <scope>NUCLEOTIDE SEQUENCE [LARGE SCALE GENOMIC DNA]</scope>
    <source>
        <strain evidence="2">JCM 17111</strain>
    </source>
</reference>
<name>A0ABP6WNU7_9FLAO</name>
<accession>A0ABP6WNU7</accession>
<protein>
    <submittedName>
        <fullName evidence="1">Uncharacterized protein</fullName>
    </submittedName>
</protein>
<dbReference type="Proteomes" id="UP001500954">
    <property type="component" value="Unassembled WGS sequence"/>
</dbReference>
<gene>
    <name evidence="1" type="ORF">GCM10022395_00860</name>
</gene>
<sequence>MRLLGVVHYLSNQRPFKYNMELTINKEEFKYALSEFGKGEIFEEFAHSFLSQVIGDEFIPVGGTKDRGIDGSLRLYSRATYPTFIYQISTELGYEQKIQGSIEKLNKNGVKTDRLIYVTGRKINQKNKIEDNFFAKNNITLTIFDVEWFASNVTNDERLILLYNSYIESNIHQFRKPQKEYIVGNYIKDPRLYVFMRQQFNTKNNDEEIEKKLADSLILYALEGTASEAKTFKNLEQIKQDVAQYVKFNPKSVYTTIEKQLDVLSSKPNQQINYHSKEDAYCLPYQTRLILNERDIEETHIHSSFKEQTLEQLKKYLKDVNVKATNVLSLIESTVHKIYHKQGIEFSSFIIDGQSREILEVALPEIVGQVVDESHIKMKNKESVKKALLMTIRNIAYNGTTEQNEYLKRLSYTYNMMFMLRWDPHLASAFQKLASQLKIYVGTSILIPAISEIDLEPSKRRYWSLLEGAHIAGVQLTINETILNELVNHFGMIRHKYKTQYKNVEEFYLESEINTMYVDEILIRAYFYSKSRGNVQKFNDFIDNFAHPNLYNAHRDLKEFLHDEFHIEYENTSEIEKKIDDKDLSLLTEKLTEMKNSKERAATDASLMLMVYKQREINKEEDRKSVFGYKTWWLSKDIYTYKAIQDVFNTRYTVNCYMRSDFLFNYIAMAPKKKEIDNMFKEVFPSLLGINLT</sequence>
<dbReference type="RefSeq" id="WP_345003721.1">
    <property type="nucleotide sequence ID" value="NZ_BAABCY010000005.1"/>
</dbReference>